<sequence length="683" mass="77388">MKIKELAKRILTEREDRRYEALLRSRKGTYGDWLAAREVRREDSAEMTEEPGKEEAFVIVCTDTGTPAPDAEGRIREYFRAHPEVQLLYGDEDIKGQSAGGDSGGAFPWFKPDWSPDLLDSFCYFGGLVALREDLFRRAWAWMRSFTEENGSATVRYRTGDMAVWEKWLHACAELAGGYRKGSCSIGHIPEILFHQESRKAQNVFLQYTDLLKHSEERLLQDFRDSWIMPGNPSGSKPVISVVIPSKDHPEVLENCLRGCLSGREGASASEGRNREVPALEIIVVDNGSSHENRRIVEGMIRRLAVPEAGRNIRYLYEPMEFHFSKMCNLGAAVSEGDFLLFLNDDVELSGADILTQMAALAHRAYTGAVGLKLYYPESARIQHAGITNLPMGPVHKLQFMEDDREYYYGANRGNHNVLAVTAACLMVEKEKYLEAGGFSEELPVAFNDVDFCFRLYELGYRNVCMNSRYAWHYESLSRGDDEAPEKTERLLRERDKLYERHPGLAGTDPYYSVHLNRKGLDTGIRPVYLSAGNETQRSGGNIFRFDRKGYRSDACLMVRVEDCRGGNALGYSIVLGDNNACWEKLLLFGKCDKKMTDVSELETIYALRIKEQYRPDLEENMPDQVNVALCGFDVEIKAEEIPPGKYRLGTAARNRVSGLKLMNWSGRFMQVEGDTGKQGDRI</sequence>
<organism evidence="2 3">
    <name type="scientific">Acetatifactor muris</name>
    <dbReference type="NCBI Taxonomy" id="879566"/>
    <lineage>
        <taxon>Bacteria</taxon>
        <taxon>Bacillati</taxon>
        <taxon>Bacillota</taxon>
        <taxon>Clostridia</taxon>
        <taxon>Lachnospirales</taxon>
        <taxon>Lachnospiraceae</taxon>
        <taxon>Acetatifactor</taxon>
    </lineage>
</organism>
<dbReference type="SUPFAM" id="SSF53448">
    <property type="entry name" value="Nucleotide-diphospho-sugar transferases"/>
    <property type="match status" value="1"/>
</dbReference>
<dbReference type="PANTHER" id="PTHR43179">
    <property type="entry name" value="RHAMNOSYLTRANSFERASE WBBL"/>
    <property type="match status" value="1"/>
</dbReference>
<feature type="domain" description="Glycosyltransferase 2-like" evidence="1">
    <location>
        <begin position="241"/>
        <end position="387"/>
    </location>
</feature>
<dbReference type="Proteomes" id="UP000236311">
    <property type="component" value="Unassembled WGS sequence"/>
</dbReference>
<gene>
    <name evidence="2" type="ORF">AMURIS_01862</name>
</gene>
<keyword evidence="2" id="KW-0808">Transferase</keyword>
<evidence type="ECO:0000259" key="1">
    <source>
        <dbReference type="Pfam" id="PF00535"/>
    </source>
</evidence>
<protein>
    <submittedName>
        <fullName evidence="2">Glycosyl transferase family 2</fullName>
    </submittedName>
</protein>
<dbReference type="Pfam" id="PF00535">
    <property type="entry name" value="Glycos_transf_2"/>
    <property type="match status" value="1"/>
</dbReference>
<name>A0A2K4ZFA7_9FIRM</name>
<reference evidence="2 3" key="1">
    <citation type="submission" date="2018-01" db="EMBL/GenBank/DDBJ databases">
        <authorList>
            <person name="Gaut B.S."/>
            <person name="Morton B.R."/>
            <person name="Clegg M.T."/>
            <person name="Duvall M.R."/>
        </authorList>
    </citation>
    <scope>NUCLEOTIDE SEQUENCE [LARGE SCALE GENOMIC DNA]</scope>
    <source>
        <strain evidence="2">GP69</strain>
    </source>
</reference>
<evidence type="ECO:0000313" key="3">
    <source>
        <dbReference type="Proteomes" id="UP000236311"/>
    </source>
</evidence>
<dbReference type="AlphaFoldDB" id="A0A2K4ZFA7"/>
<dbReference type="EMBL" id="OFSM01000008">
    <property type="protein sequence ID" value="SOY29147.1"/>
    <property type="molecule type" value="Genomic_DNA"/>
</dbReference>
<dbReference type="InterPro" id="IPR029044">
    <property type="entry name" value="Nucleotide-diphossugar_trans"/>
</dbReference>
<accession>A0A2K4ZFA7</accession>
<proteinExistence type="predicted"/>
<dbReference type="GO" id="GO:0016740">
    <property type="term" value="F:transferase activity"/>
    <property type="evidence" value="ECO:0007669"/>
    <property type="project" value="UniProtKB-KW"/>
</dbReference>
<dbReference type="InterPro" id="IPR001173">
    <property type="entry name" value="Glyco_trans_2-like"/>
</dbReference>
<dbReference type="Gene3D" id="3.90.550.10">
    <property type="entry name" value="Spore Coat Polysaccharide Biosynthesis Protein SpsA, Chain A"/>
    <property type="match status" value="1"/>
</dbReference>
<evidence type="ECO:0000313" key="2">
    <source>
        <dbReference type="EMBL" id="SOY29147.1"/>
    </source>
</evidence>
<keyword evidence="3" id="KW-1185">Reference proteome</keyword>
<dbReference type="PANTHER" id="PTHR43179:SF7">
    <property type="entry name" value="RHAMNOSYLTRANSFERASE WBBL"/>
    <property type="match status" value="1"/>
</dbReference>